<organism evidence="1 2">
    <name type="scientific">Mesoterricola silvestris</name>
    <dbReference type="NCBI Taxonomy" id="2927979"/>
    <lineage>
        <taxon>Bacteria</taxon>
        <taxon>Pseudomonadati</taxon>
        <taxon>Acidobacteriota</taxon>
        <taxon>Holophagae</taxon>
        <taxon>Holophagales</taxon>
        <taxon>Holophagaceae</taxon>
        <taxon>Mesoterricola</taxon>
    </lineage>
</organism>
<proteinExistence type="predicted"/>
<evidence type="ECO:0000313" key="1">
    <source>
        <dbReference type="EMBL" id="BDU72372.1"/>
    </source>
</evidence>
<sequence length="60" mass="7065">MTLCSEKKGYPSKGIADRVITKWIRENRTLDLRSYPCRQCGLWHLTHQPDRFAEEIEEAS</sequence>
<dbReference type="EMBL" id="AP027080">
    <property type="protein sequence ID" value="BDU72372.1"/>
    <property type="molecule type" value="Genomic_DNA"/>
</dbReference>
<protein>
    <submittedName>
        <fullName evidence="1">Uncharacterized protein</fullName>
    </submittedName>
</protein>
<reference evidence="2" key="1">
    <citation type="journal article" date="2023" name="Int. J. Syst. Evol. Microbiol.">
        <title>Mesoterricola silvestris gen. nov., sp. nov., Mesoterricola sediminis sp. nov., Geothrix oryzae sp. nov., Geothrix edaphica sp. nov., Geothrix rubra sp. nov., and Geothrix limicola sp. nov., six novel members of Acidobacteriota isolated from soils.</title>
        <authorList>
            <person name="Itoh H."/>
            <person name="Sugisawa Y."/>
            <person name="Mise K."/>
            <person name="Xu Z."/>
            <person name="Kuniyasu M."/>
            <person name="Ushijima N."/>
            <person name="Kawano K."/>
            <person name="Kobayashi E."/>
            <person name="Shiratori Y."/>
            <person name="Masuda Y."/>
            <person name="Senoo K."/>
        </authorList>
    </citation>
    <scope>NUCLEOTIDE SEQUENCE [LARGE SCALE GENOMIC DNA]</scope>
    <source>
        <strain evidence="2">W79</strain>
    </source>
</reference>
<gene>
    <name evidence="1" type="ORF">METEAL_15460</name>
</gene>
<dbReference type="AlphaFoldDB" id="A0AA48GJC3"/>
<dbReference type="Proteomes" id="UP001238179">
    <property type="component" value="Chromosome"/>
</dbReference>
<keyword evidence="2" id="KW-1185">Reference proteome</keyword>
<evidence type="ECO:0000313" key="2">
    <source>
        <dbReference type="Proteomes" id="UP001238179"/>
    </source>
</evidence>
<accession>A0AA48GJC3</accession>
<dbReference type="KEGG" id="msil:METEAL_15460"/>
<name>A0AA48GJC3_9BACT</name>